<organism evidence="2 3">
    <name type="scientific">Paenibacillus thailandensis</name>
    <dbReference type="NCBI Taxonomy" id="393250"/>
    <lineage>
        <taxon>Bacteria</taxon>
        <taxon>Bacillati</taxon>
        <taxon>Bacillota</taxon>
        <taxon>Bacilli</taxon>
        <taxon>Bacillales</taxon>
        <taxon>Paenibacillaceae</taxon>
        <taxon>Paenibacillus</taxon>
    </lineage>
</organism>
<dbReference type="SUPFAM" id="SSF160214">
    <property type="entry name" value="FlaG-like"/>
    <property type="match status" value="1"/>
</dbReference>
<keyword evidence="2" id="KW-0969">Cilium</keyword>
<protein>
    <submittedName>
        <fullName evidence="2">Flagellar protein FlaG</fullName>
    </submittedName>
</protein>
<comment type="caution">
    <text evidence="2">The sequence shown here is derived from an EMBL/GenBank/DDBJ whole genome shotgun (WGS) entry which is preliminary data.</text>
</comment>
<dbReference type="Proteomes" id="UP001597493">
    <property type="component" value="Unassembled WGS sequence"/>
</dbReference>
<proteinExistence type="predicted"/>
<sequence>MTMNVSSINTKANIAPESYGTNVSYANSKETDKATKNTAQGDQELSKAVSRALEAIQEPNTRVERVVHEATNHIVYKVTDAESGKVIREIPEEKLLDMAAKLMELSGQIIDKKV</sequence>
<dbReference type="InterPro" id="IPR035924">
    <property type="entry name" value="FlaG-like_sf"/>
</dbReference>
<dbReference type="RefSeq" id="WP_379278244.1">
    <property type="nucleotide sequence ID" value="NZ_JBHUGT010000017.1"/>
</dbReference>
<dbReference type="Gene3D" id="3.30.160.170">
    <property type="entry name" value="FlaG-like"/>
    <property type="match status" value="1"/>
</dbReference>
<evidence type="ECO:0000313" key="3">
    <source>
        <dbReference type="Proteomes" id="UP001597493"/>
    </source>
</evidence>
<feature type="compositionally biased region" description="Polar residues" evidence="1">
    <location>
        <begin position="1"/>
        <end position="12"/>
    </location>
</feature>
<reference evidence="3" key="1">
    <citation type="journal article" date="2019" name="Int. J. Syst. Evol. Microbiol.">
        <title>The Global Catalogue of Microorganisms (GCM) 10K type strain sequencing project: providing services to taxonomists for standard genome sequencing and annotation.</title>
        <authorList>
            <consortium name="The Broad Institute Genomics Platform"/>
            <consortium name="The Broad Institute Genome Sequencing Center for Infectious Disease"/>
            <person name="Wu L."/>
            <person name="Ma J."/>
        </authorList>
    </citation>
    <scope>NUCLEOTIDE SEQUENCE [LARGE SCALE GENOMIC DNA]</scope>
    <source>
        <strain evidence="3">TISTR 1827</strain>
    </source>
</reference>
<dbReference type="PANTHER" id="PTHR37166:SF1">
    <property type="entry name" value="PROTEIN FLAG"/>
    <property type="match status" value="1"/>
</dbReference>
<dbReference type="PANTHER" id="PTHR37166">
    <property type="entry name" value="PROTEIN FLAG"/>
    <property type="match status" value="1"/>
</dbReference>
<keyword evidence="2" id="KW-0966">Cell projection</keyword>
<feature type="region of interest" description="Disordered" evidence="1">
    <location>
        <begin position="1"/>
        <end position="20"/>
    </location>
</feature>
<gene>
    <name evidence="2" type="ORF">ACFSW5_22400</name>
</gene>
<dbReference type="InterPro" id="IPR005186">
    <property type="entry name" value="FlaG"/>
</dbReference>
<evidence type="ECO:0000313" key="2">
    <source>
        <dbReference type="EMBL" id="MFD2663012.1"/>
    </source>
</evidence>
<keyword evidence="2" id="KW-0282">Flagellum</keyword>
<evidence type="ECO:0000256" key="1">
    <source>
        <dbReference type="SAM" id="MobiDB-lite"/>
    </source>
</evidence>
<accession>A0ABW5R2S4</accession>
<dbReference type="EMBL" id="JBHUMY010000037">
    <property type="protein sequence ID" value="MFD2663012.1"/>
    <property type="molecule type" value="Genomic_DNA"/>
</dbReference>
<keyword evidence="3" id="KW-1185">Reference proteome</keyword>
<dbReference type="Pfam" id="PF03646">
    <property type="entry name" value="FlaG"/>
    <property type="match status" value="1"/>
</dbReference>
<name>A0ABW5R2S4_9BACL</name>